<comment type="caution">
    <text evidence="1">The sequence shown here is derived from an EMBL/GenBank/DDBJ whole genome shotgun (WGS) entry which is preliminary data.</text>
</comment>
<keyword evidence="2" id="KW-1185">Reference proteome</keyword>
<organism evidence="1 2">
    <name type="scientific">Ataeniobius toweri</name>
    <dbReference type="NCBI Taxonomy" id="208326"/>
    <lineage>
        <taxon>Eukaryota</taxon>
        <taxon>Metazoa</taxon>
        <taxon>Chordata</taxon>
        <taxon>Craniata</taxon>
        <taxon>Vertebrata</taxon>
        <taxon>Euteleostomi</taxon>
        <taxon>Actinopterygii</taxon>
        <taxon>Neopterygii</taxon>
        <taxon>Teleostei</taxon>
        <taxon>Neoteleostei</taxon>
        <taxon>Acanthomorphata</taxon>
        <taxon>Ovalentaria</taxon>
        <taxon>Atherinomorphae</taxon>
        <taxon>Cyprinodontiformes</taxon>
        <taxon>Goodeidae</taxon>
        <taxon>Ataeniobius</taxon>
    </lineage>
</organism>
<proteinExistence type="predicted"/>
<accession>A0ABU7C8Q2</accession>
<protein>
    <submittedName>
        <fullName evidence="1">Uncharacterized protein</fullName>
    </submittedName>
</protein>
<dbReference type="Proteomes" id="UP001345963">
    <property type="component" value="Unassembled WGS sequence"/>
</dbReference>
<sequence length="156" mass="18058">MATTCNFIHLDMDLNIFVEEERTTPFHGPLYQSAKGPSTCYKDEDLNVTVHLVQPRELHTTVDEGKYYNNTTGSHSRSSMLLNCCFAKVNKKMLWMEAAGHFKQTFSPDKGARKWVTLVDPFKRVKENQKTAGRGTIRFQFNKEMDEFFHHSEECS</sequence>
<reference evidence="1 2" key="1">
    <citation type="submission" date="2021-07" db="EMBL/GenBank/DDBJ databases">
        <authorList>
            <person name="Palmer J.M."/>
        </authorList>
    </citation>
    <scope>NUCLEOTIDE SEQUENCE [LARGE SCALE GENOMIC DNA]</scope>
    <source>
        <strain evidence="1 2">AT_MEX2019</strain>
        <tissue evidence="1">Muscle</tissue>
    </source>
</reference>
<evidence type="ECO:0000313" key="1">
    <source>
        <dbReference type="EMBL" id="MED6259133.1"/>
    </source>
</evidence>
<evidence type="ECO:0000313" key="2">
    <source>
        <dbReference type="Proteomes" id="UP001345963"/>
    </source>
</evidence>
<gene>
    <name evidence="1" type="ORF">ATANTOWER_017459</name>
</gene>
<dbReference type="EMBL" id="JAHUTI010082286">
    <property type="protein sequence ID" value="MED6259133.1"/>
    <property type="molecule type" value="Genomic_DNA"/>
</dbReference>
<name>A0ABU7C8Q2_9TELE</name>